<proteinExistence type="predicted"/>
<reference evidence="2" key="1">
    <citation type="submission" date="2016-06" db="EMBL/GenBank/DDBJ databases">
        <authorList>
            <person name="Varghese N."/>
            <person name="Submissions Spin"/>
        </authorList>
    </citation>
    <scope>NUCLEOTIDE SEQUENCE [LARGE SCALE GENOMIC DNA]</scope>
    <source>
        <strain evidence="2">DSM 44830</strain>
    </source>
</reference>
<dbReference type="EMBL" id="FMCX01000003">
    <property type="protein sequence ID" value="SCF07889.1"/>
    <property type="molecule type" value="Genomic_DNA"/>
</dbReference>
<keyword evidence="2" id="KW-1185">Reference proteome</keyword>
<sequence length="106" mass="11641">MLQVEEGWPTYDAGLEFQGLAVSAMSETPKGEYLPSTPTALNLIWGALTDEMDAPGRGAPEQDAAAVRHMKQAAAEWLTVVDSPEDRAAYLDRWVHDECGYERSLS</sequence>
<protein>
    <submittedName>
        <fullName evidence="1">Uncharacterized protein</fullName>
    </submittedName>
</protein>
<evidence type="ECO:0000313" key="1">
    <source>
        <dbReference type="EMBL" id="SCF07889.1"/>
    </source>
</evidence>
<dbReference type="AlphaFoldDB" id="A0A1C4XH83"/>
<evidence type="ECO:0000313" key="2">
    <source>
        <dbReference type="Proteomes" id="UP000199504"/>
    </source>
</evidence>
<name>A0A1C4XH83_9ACTN</name>
<organism evidence="1 2">
    <name type="scientific">Micromonospora mirobrigensis</name>
    <dbReference type="NCBI Taxonomy" id="262898"/>
    <lineage>
        <taxon>Bacteria</taxon>
        <taxon>Bacillati</taxon>
        <taxon>Actinomycetota</taxon>
        <taxon>Actinomycetes</taxon>
        <taxon>Micromonosporales</taxon>
        <taxon>Micromonosporaceae</taxon>
        <taxon>Micromonospora</taxon>
    </lineage>
</organism>
<gene>
    <name evidence="1" type="ORF">GA0070564_10397</name>
</gene>
<accession>A0A1C4XH83</accession>
<dbReference type="Proteomes" id="UP000199504">
    <property type="component" value="Unassembled WGS sequence"/>
</dbReference>